<evidence type="ECO:0000313" key="4">
    <source>
        <dbReference type="EMBL" id="MBR0598246.1"/>
    </source>
</evidence>
<evidence type="ECO:0000256" key="1">
    <source>
        <dbReference type="ARBA" id="ARBA00022723"/>
    </source>
</evidence>
<dbReference type="Gene3D" id="3.40.225.10">
    <property type="entry name" value="Class II aldolase/adducin N-terminal domain"/>
    <property type="match status" value="1"/>
</dbReference>
<protein>
    <submittedName>
        <fullName evidence="4">Class II aldolase/adducin family protein</fullName>
    </submittedName>
</protein>
<dbReference type="EMBL" id="JAGSND010000006">
    <property type="protein sequence ID" value="MBR0598246.1"/>
    <property type="molecule type" value="Genomic_DNA"/>
</dbReference>
<keyword evidence="2" id="KW-0456">Lyase</keyword>
<dbReference type="RefSeq" id="WP_227018375.1">
    <property type="nucleotide sequence ID" value="NZ_JAGSND010000006.1"/>
</dbReference>
<feature type="domain" description="Class II aldolase/adducin N-terminal" evidence="3">
    <location>
        <begin position="7"/>
        <end position="183"/>
    </location>
</feature>
<sequence length="226" mass="24505">MFEKEKLEIIKAGITLDRYGLIALSGGNISLRTPTGEILITPSGMIYEDMVADDVIVMDLQGNVIEGTRKPSSDTEGILYIFQQRSDLNAVIHTHQPYATAISLIEDEFRADLTTLANATAGSVKVTPFSSPGSIDMGIDTVKYLGDSLAVILANHGVMTVGTSLKQALYAAVYMEESAKCYLAARACGETKKLTDKQIQQAVDVFKYYGQGTATIPKELVKRIES</sequence>
<dbReference type="GO" id="GO:0005829">
    <property type="term" value="C:cytosol"/>
    <property type="evidence" value="ECO:0007669"/>
    <property type="project" value="TreeGrafter"/>
</dbReference>
<dbReference type="Proteomes" id="UP000675664">
    <property type="component" value="Unassembled WGS sequence"/>
</dbReference>
<dbReference type="InterPro" id="IPR036409">
    <property type="entry name" value="Aldolase_II/adducin_N_sf"/>
</dbReference>
<dbReference type="GO" id="GO:0046872">
    <property type="term" value="F:metal ion binding"/>
    <property type="evidence" value="ECO:0007669"/>
    <property type="project" value="UniProtKB-KW"/>
</dbReference>
<dbReference type="AlphaFoldDB" id="A0A8J7W361"/>
<dbReference type="InterPro" id="IPR050197">
    <property type="entry name" value="Aldolase_class_II_sugar_metab"/>
</dbReference>
<evidence type="ECO:0000256" key="2">
    <source>
        <dbReference type="ARBA" id="ARBA00023239"/>
    </source>
</evidence>
<comment type="caution">
    <text evidence="4">The sequence shown here is derived from an EMBL/GenBank/DDBJ whole genome shotgun (WGS) entry which is preliminary data.</text>
</comment>
<dbReference type="GO" id="GO:0016832">
    <property type="term" value="F:aldehyde-lyase activity"/>
    <property type="evidence" value="ECO:0007669"/>
    <property type="project" value="TreeGrafter"/>
</dbReference>
<dbReference type="PANTHER" id="PTHR22789:SF0">
    <property type="entry name" value="3-OXO-TETRONATE 4-PHOSPHATE DECARBOXYLASE-RELATED"/>
    <property type="match status" value="1"/>
</dbReference>
<evidence type="ECO:0000259" key="3">
    <source>
        <dbReference type="SMART" id="SM01007"/>
    </source>
</evidence>
<organism evidence="4 5">
    <name type="scientific">Sinanaerobacter chloroacetimidivorans</name>
    <dbReference type="NCBI Taxonomy" id="2818044"/>
    <lineage>
        <taxon>Bacteria</taxon>
        <taxon>Bacillati</taxon>
        <taxon>Bacillota</taxon>
        <taxon>Clostridia</taxon>
        <taxon>Peptostreptococcales</taxon>
        <taxon>Anaerovoracaceae</taxon>
        <taxon>Sinanaerobacter</taxon>
    </lineage>
</organism>
<dbReference type="InterPro" id="IPR001303">
    <property type="entry name" value="Aldolase_II/adducin_N"/>
</dbReference>
<dbReference type="SUPFAM" id="SSF53639">
    <property type="entry name" value="AraD/HMP-PK domain-like"/>
    <property type="match status" value="1"/>
</dbReference>
<accession>A0A8J7W361</accession>
<name>A0A8J7W361_9FIRM</name>
<dbReference type="SMART" id="SM01007">
    <property type="entry name" value="Aldolase_II"/>
    <property type="match status" value="1"/>
</dbReference>
<reference evidence="4" key="2">
    <citation type="submission" date="2021-04" db="EMBL/GenBank/DDBJ databases">
        <authorList>
            <person name="Liu J."/>
        </authorList>
    </citation>
    <scope>NUCLEOTIDE SEQUENCE</scope>
    <source>
        <strain evidence="4">BAD-6</strain>
    </source>
</reference>
<reference evidence="4" key="1">
    <citation type="submission" date="2021-04" db="EMBL/GenBank/DDBJ databases">
        <title>Sinoanaerobacter chloroacetimidivorans sp. nov., an obligate anaerobic bacterium isolated from anaerobic sludge.</title>
        <authorList>
            <person name="Bao Y."/>
        </authorList>
    </citation>
    <scope>NUCLEOTIDE SEQUENCE</scope>
    <source>
        <strain evidence="4">BAD-6</strain>
    </source>
</reference>
<dbReference type="GO" id="GO:0019323">
    <property type="term" value="P:pentose catabolic process"/>
    <property type="evidence" value="ECO:0007669"/>
    <property type="project" value="TreeGrafter"/>
</dbReference>
<keyword evidence="1" id="KW-0479">Metal-binding</keyword>
<evidence type="ECO:0000313" key="5">
    <source>
        <dbReference type="Proteomes" id="UP000675664"/>
    </source>
</evidence>
<dbReference type="PANTHER" id="PTHR22789">
    <property type="entry name" value="FUCULOSE PHOSPHATE ALDOLASE"/>
    <property type="match status" value="1"/>
</dbReference>
<proteinExistence type="predicted"/>
<dbReference type="Pfam" id="PF00596">
    <property type="entry name" value="Aldolase_II"/>
    <property type="match status" value="1"/>
</dbReference>
<gene>
    <name evidence="4" type="ORF">KCX82_10205</name>
</gene>
<keyword evidence="5" id="KW-1185">Reference proteome</keyword>